<name>X0WQG3_9ZZZZ</name>
<comment type="caution">
    <text evidence="1">The sequence shown here is derived from an EMBL/GenBank/DDBJ whole genome shotgun (WGS) entry which is preliminary data.</text>
</comment>
<dbReference type="EMBL" id="BARS01030904">
    <property type="protein sequence ID" value="GAG26768.1"/>
    <property type="molecule type" value="Genomic_DNA"/>
</dbReference>
<evidence type="ECO:0000313" key="1">
    <source>
        <dbReference type="EMBL" id="GAG26768.1"/>
    </source>
</evidence>
<gene>
    <name evidence="1" type="ORF">S01H1_48136</name>
</gene>
<accession>X0WQG3</accession>
<dbReference type="AlphaFoldDB" id="X0WQG3"/>
<proteinExistence type="predicted"/>
<protein>
    <submittedName>
        <fullName evidence="1">Uncharacterized protein</fullName>
    </submittedName>
</protein>
<reference evidence="1" key="1">
    <citation type="journal article" date="2014" name="Front. Microbiol.">
        <title>High frequency of phylogenetically diverse reductive dehalogenase-homologous genes in deep subseafloor sedimentary metagenomes.</title>
        <authorList>
            <person name="Kawai M."/>
            <person name="Futagami T."/>
            <person name="Toyoda A."/>
            <person name="Takaki Y."/>
            <person name="Nishi S."/>
            <person name="Hori S."/>
            <person name="Arai W."/>
            <person name="Tsubouchi T."/>
            <person name="Morono Y."/>
            <person name="Uchiyama I."/>
            <person name="Ito T."/>
            <person name="Fujiyama A."/>
            <person name="Inagaki F."/>
            <person name="Takami H."/>
        </authorList>
    </citation>
    <scope>NUCLEOTIDE SEQUENCE</scope>
    <source>
        <strain evidence="1">Expedition CK06-06</strain>
    </source>
</reference>
<organism evidence="1">
    <name type="scientific">marine sediment metagenome</name>
    <dbReference type="NCBI Taxonomy" id="412755"/>
    <lineage>
        <taxon>unclassified sequences</taxon>
        <taxon>metagenomes</taxon>
        <taxon>ecological metagenomes</taxon>
    </lineage>
</organism>
<sequence length="60" mass="6637">MDLKLLARADLAIAIVNENDMAISFHHANLLDQSGFAKGPRPRCEPIHAVRPELALSTMR</sequence>